<dbReference type="AlphaFoldDB" id="A0A4Y2QAB6"/>
<reference evidence="1 2" key="1">
    <citation type="journal article" date="2019" name="Sci. Rep.">
        <title>Orb-weaving spider Araneus ventricosus genome elucidates the spidroin gene catalogue.</title>
        <authorList>
            <person name="Kono N."/>
            <person name="Nakamura H."/>
            <person name="Ohtoshi R."/>
            <person name="Moran D.A.P."/>
            <person name="Shinohara A."/>
            <person name="Yoshida Y."/>
            <person name="Fujiwara M."/>
            <person name="Mori M."/>
            <person name="Tomita M."/>
            <person name="Arakawa K."/>
        </authorList>
    </citation>
    <scope>NUCLEOTIDE SEQUENCE [LARGE SCALE GENOMIC DNA]</scope>
</reference>
<dbReference type="EMBL" id="BGPR01013328">
    <property type="protein sequence ID" value="GBN60182.1"/>
    <property type="molecule type" value="Genomic_DNA"/>
</dbReference>
<dbReference type="PANTHER" id="PTHR46114">
    <property type="entry name" value="APPLE DOMAIN-CONTAINING PROTEIN"/>
    <property type="match status" value="1"/>
</dbReference>
<gene>
    <name evidence="1" type="ORF">AVEN_220666_1</name>
</gene>
<evidence type="ECO:0000313" key="2">
    <source>
        <dbReference type="Proteomes" id="UP000499080"/>
    </source>
</evidence>
<accession>A0A4Y2QAB6</accession>
<keyword evidence="2" id="KW-1185">Reference proteome</keyword>
<evidence type="ECO:0000313" key="1">
    <source>
        <dbReference type="EMBL" id="GBN60182.1"/>
    </source>
</evidence>
<name>A0A4Y2QAB6_ARAVE</name>
<dbReference type="Proteomes" id="UP000499080">
    <property type="component" value="Unassembled WGS sequence"/>
</dbReference>
<comment type="caution">
    <text evidence="1">The sequence shown here is derived from an EMBL/GenBank/DDBJ whole genome shotgun (WGS) entry which is preliminary data.</text>
</comment>
<proteinExistence type="predicted"/>
<dbReference type="PANTHER" id="PTHR46114:SF1">
    <property type="entry name" value="ZAD DOMAIN-CONTAINING PROTEIN"/>
    <property type="match status" value="1"/>
</dbReference>
<organism evidence="1 2">
    <name type="scientific">Araneus ventricosus</name>
    <name type="common">Orbweaver spider</name>
    <name type="synonym">Epeira ventricosa</name>
    <dbReference type="NCBI Taxonomy" id="182803"/>
    <lineage>
        <taxon>Eukaryota</taxon>
        <taxon>Metazoa</taxon>
        <taxon>Ecdysozoa</taxon>
        <taxon>Arthropoda</taxon>
        <taxon>Chelicerata</taxon>
        <taxon>Arachnida</taxon>
        <taxon>Araneae</taxon>
        <taxon>Araneomorphae</taxon>
        <taxon>Entelegynae</taxon>
        <taxon>Araneoidea</taxon>
        <taxon>Araneidae</taxon>
        <taxon>Araneus</taxon>
    </lineage>
</organism>
<protein>
    <submittedName>
        <fullName evidence="1">Uncharacterized protein</fullName>
    </submittedName>
</protein>
<sequence>MTELQKNAWLAFKNIVKYFLGNTKAQNYTEIAQKLLESNKMLGCNMRIKLQFLHNNIADFPKTLGAVRDEQASYIVTFTILYHIRISDVSFTPERIRGSGFSQGATDPFPTKRNEYAKGTTSRIRIHKWESDLLIPGWHESDSESLIRINNLRRGFVSFWNERYIILGS</sequence>